<sequence length="118" mass="12617">MAAVQPAFPTAVPAAPTTSWPKGLGDGTVVQVSFSCFATLATSSTTRSGGRARPLLLSRRRGGVIESNSDPAKQWWAPALCHSRPVQSPHTSETVWSRSRPVVDHPELAPSSSNDPWR</sequence>
<feature type="region of interest" description="Disordered" evidence="1">
    <location>
        <begin position="82"/>
        <end position="118"/>
    </location>
</feature>
<feature type="compositionally biased region" description="Polar residues" evidence="1">
    <location>
        <begin position="85"/>
        <end position="97"/>
    </location>
</feature>
<dbReference type="Proteomes" id="UP000075884">
    <property type="component" value="Unassembled WGS sequence"/>
</dbReference>
<evidence type="ECO:0000313" key="2">
    <source>
        <dbReference type="EnsemblMetazoa" id="ADIR014403-PA"/>
    </source>
</evidence>
<reference evidence="3" key="1">
    <citation type="submission" date="2013-03" db="EMBL/GenBank/DDBJ databases">
        <title>The Genome Sequence of Anopheles dirus WRAIR2.</title>
        <authorList>
            <consortium name="The Broad Institute Genomics Platform"/>
            <person name="Neafsey D.E."/>
            <person name="Walton C."/>
            <person name="Walker B."/>
            <person name="Young S.K."/>
            <person name="Zeng Q."/>
            <person name="Gargeya S."/>
            <person name="Fitzgerald M."/>
            <person name="Haas B."/>
            <person name="Abouelleil A."/>
            <person name="Allen A.W."/>
            <person name="Alvarado L."/>
            <person name="Arachchi H.M."/>
            <person name="Berlin A.M."/>
            <person name="Chapman S.B."/>
            <person name="Gainer-Dewar J."/>
            <person name="Goldberg J."/>
            <person name="Griggs A."/>
            <person name="Gujja S."/>
            <person name="Hansen M."/>
            <person name="Howarth C."/>
            <person name="Imamovic A."/>
            <person name="Ireland A."/>
            <person name="Larimer J."/>
            <person name="McCowan C."/>
            <person name="Murphy C."/>
            <person name="Pearson M."/>
            <person name="Poon T.W."/>
            <person name="Priest M."/>
            <person name="Roberts A."/>
            <person name="Saif S."/>
            <person name="Shea T."/>
            <person name="Sisk P."/>
            <person name="Sykes S."/>
            <person name="Wortman J."/>
            <person name="Nusbaum C."/>
            <person name="Birren B."/>
        </authorList>
    </citation>
    <scope>NUCLEOTIDE SEQUENCE [LARGE SCALE GENOMIC DNA]</scope>
    <source>
        <strain evidence="3">WRAIR2</strain>
    </source>
</reference>
<reference evidence="2" key="2">
    <citation type="submission" date="2020-05" db="UniProtKB">
        <authorList>
            <consortium name="EnsemblMetazoa"/>
        </authorList>
    </citation>
    <scope>IDENTIFICATION</scope>
    <source>
        <strain evidence="2">WRAIR2</strain>
    </source>
</reference>
<evidence type="ECO:0000256" key="1">
    <source>
        <dbReference type="SAM" id="MobiDB-lite"/>
    </source>
</evidence>
<feature type="compositionally biased region" description="Low complexity" evidence="1">
    <location>
        <begin position="1"/>
        <end position="18"/>
    </location>
</feature>
<protein>
    <submittedName>
        <fullName evidence="2">Uncharacterized protein</fullName>
    </submittedName>
</protein>
<evidence type="ECO:0000313" key="3">
    <source>
        <dbReference type="Proteomes" id="UP000075884"/>
    </source>
</evidence>
<name>A0A182NX06_9DIPT</name>
<dbReference type="AlphaFoldDB" id="A0A182NX06"/>
<keyword evidence="3" id="KW-1185">Reference proteome</keyword>
<accession>A0A182NX06</accession>
<organism evidence="2 3">
    <name type="scientific">Anopheles dirus</name>
    <dbReference type="NCBI Taxonomy" id="7168"/>
    <lineage>
        <taxon>Eukaryota</taxon>
        <taxon>Metazoa</taxon>
        <taxon>Ecdysozoa</taxon>
        <taxon>Arthropoda</taxon>
        <taxon>Hexapoda</taxon>
        <taxon>Insecta</taxon>
        <taxon>Pterygota</taxon>
        <taxon>Neoptera</taxon>
        <taxon>Endopterygota</taxon>
        <taxon>Diptera</taxon>
        <taxon>Nematocera</taxon>
        <taxon>Culicoidea</taxon>
        <taxon>Culicidae</taxon>
        <taxon>Anophelinae</taxon>
        <taxon>Anopheles</taxon>
    </lineage>
</organism>
<dbReference type="VEuPathDB" id="VectorBase:ADIR014403"/>
<proteinExistence type="predicted"/>
<dbReference type="EnsemblMetazoa" id="ADIR014403-RA">
    <property type="protein sequence ID" value="ADIR014403-PA"/>
    <property type="gene ID" value="ADIR014403"/>
</dbReference>
<feature type="region of interest" description="Disordered" evidence="1">
    <location>
        <begin position="1"/>
        <end position="24"/>
    </location>
</feature>